<dbReference type="EMBL" id="UPXP01000025">
    <property type="protein sequence ID" value="VBB40648.1"/>
    <property type="molecule type" value="Genomic_DNA"/>
</dbReference>
<gene>
    <name evidence="2" type="ORF">TRIP_E310016</name>
</gene>
<sequence>MKARSQVEQGADSYAAAGQKNLFVRKRLGKRVAQGSDQVETATLREGSQSLGSLAPDLVEGKGKASTEKGEGQWPSEKSSLSGL</sequence>
<reference evidence="2" key="1">
    <citation type="submission" date="2018-07" db="EMBL/GenBank/DDBJ databases">
        <authorList>
            <consortium name="Genoscope - CEA"/>
            <person name="William W."/>
        </authorList>
    </citation>
    <scope>NUCLEOTIDE SEQUENCE</scope>
    <source>
        <strain evidence="2">IK1</strain>
    </source>
</reference>
<dbReference type="AlphaFoldDB" id="A0A652ZXW8"/>
<evidence type="ECO:0000313" key="2">
    <source>
        <dbReference type="EMBL" id="VBB40648.1"/>
    </source>
</evidence>
<protein>
    <submittedName>
        <fullName evidence="2">Uncharacterized protein</fullName>
    </submittedName>
</protein>
<name>A0A652ZXW8_9SPIR</name>
<feature type="compositionally biased region" description="Polar residues" evidence="1">
    <location>
        <begin position="35"/>
        <end position="52"/>
    </location>
</feature>
<proteinExistence type="predicted"/>
<feature type="region of interest" description="Disordered" evidence="1">
    <location>
        <begin position="31"/>
        <end position="84"/>
    </location>
</feature>
<evidence type="ECO:0000256" key="1">
    <source>
        <dbReference type="SAM" id="MobiDB-lite"/>
    </source>
</evidence>
<feature type="compositionally biased region" description="Basic and acidic residues" evidence="1">
    <location>
        <begin position="59"/>
        <end position="71"/>
    </location>
</feature>
<organism evidence="2">
    <name type="scientific">uncultured Spirochaetota bacterium</name>
    <dbReference type="NCBI Taxonomy" id="460511"/>
    <lineage>
        <taxon>Bacteria</taxon>
        <taxon>Pseudomonadati</taxon>
        <taxon>Spirochaetota</taxon>
        <taxon>environmental samples</taxon>
    </lineage>
</organism>
<accession>A0A652ZXW8</accession>